<evidence type="ECO:0000313" key="4">
    <source>
        <dbReference type="Proteomes" id="UP000243975"/>
    </source>
</evidence>
<dbReference type="CDD" id="cd05402">
    <property type="entry name" value="NT_PAP_TUTase"/>
    <property type="match status" value="1"/>
</dbReference>
<accession>A0A103YMJ2</accession>
<feature type="domain" description="Poly(A) RNA polymerase mitochondrial-like central palm" evidence="2">
    <location>
        <begin position="76"/>
        <end position="218"/>
    </location>
</feature>
<keyword evidence="4" id="KW-1185">Reference proteome</keyword>
<dbReference type="SUPFAM" id="SSF81631">
    <property type="entry name" value="PAP/OAS1 substrate-binding domain"/>
    <property type="match status" value="1"/>
</dbReference>
<evidence type="ECO:0000256" key="1">
    <source>
        <dbReference type="SAM" id="MobiDB-lite"/>
    </source>
</evidence>
<dbReference type="EMBL" id="LEKV01000034">
    <property type="protein sequence ID" value="KVI11854.1"/>
    <property type="molecule type" value="Genomic_DNA"/>
</dbReference>
<dbReference type="Proteomes" id="UP000243975">
    <property type="component" value="Unassembled WGS sequence"/>
</dbReference>
<dbReference type="AlphaFoldDB" id="A0A103YMJ2"/>
<feature type="compositionally biased region" description="Polar residues" evidence="1">
    <location>
        <begin position="470"/>
        <end position="490"/>
    </location>
</feature>
<gene>
    <name evidence="3" type="ORF">Ccrd_009733</name>
</gene>
<dbReference type="PANTHER" id="PTHR12271">
    <property type="entry name" value="POLY A POLYMERASE CID PAP -RELATED"/>
    <property type="match status" value="1"/>
</dbReference>
<dbReference type="Gene3D" id="3.30.460.10">
    <property type="entry name" value="Beta Polymerase, domain 2"/>
    <property type="match status" value="1"/>
</dbReference>
<comment type="caution">
    <text evidence="3">The sequence shown here is derived from an EMBL/GenBank/DDBJ whole genome shotgun (WGS) entry which is preliminary data.</text>
</comment>
<dbReference type="SUPFAM" id="SSF81301">
    <property type="entry name" value="Nucleotidyltransferase"/>
    <property type="match status" value="1"/>
</dbReference>
<dbReference type="GO" id="GO:0031123">
    <property type="term" value="P:RNA 3'-end processing"/>
    <property type="evidence" value="ECO:0007669"/>
    <property type="project" value="TreeGrafter"/>
</dbReference>
<reference evidence="3 4" key="1">
    <citation type="journal article" date="2016" name="Sci. Rep.">
        <title>The genome sequence of the outbreeding globe artichoke constructed de novo incorporating a phase-aware low-pass sequencing strategy of F1 progeny.</title>
        <authorList>
            <person name="Scaglione D."/>
            <person name="Reyes-Chin-Wo S."/>
            <person name="Acquadro A."/>
            <person name="Froenicke L."/>
            <person name="Portis E."/>
            <person name="Beitel C."/>
            <person name="Tirone M."/>
            <person name="Mauro R."/>
            <person name="Lo Monaco A."/>
            <person name="Mauromicale G."/>
            <person name="Faccioli P."/>
            <person name="Cattivelli L."/>
            <person name="Rieseberg L."/>
            <person name="Michelmore R."/>
            <person name="Lanteri S."/>
        </authorList>
    </citation>
    <scope>NUCLEOTIDE SEQUENCE [LARGE SCALE GENOMIC DNA]</scope>
    <source>
        <strain evidence="3">2C</strain>
    </source>
</reference>
<feature type="compositionally biased region" description="Gly residues" evidence="1">
    <location>
        <begin position="524"/>
        <end position="536"/>
    </location>
</feature>
<dbReference type="PANTHER" id="PTHR12271:SF134">
    <property type="entry name" value="NUCLEOTIDYLTRANSFERASE FAMILY PROTEIN"/>
    <property type="match status" value="1"/>
</dbReference>
<name>A0A103YMJ2_CYNCS</name>
<evidence type="ECO:0000313" key="3">
    <source>
        <dbReference type="EMBL" id="KVI11854.1"/>
    </source>
</evidence>
<dbReference type="STRING" id="59895.A0A103YMJ2"/>
<protein>
    <recommendedName>
        <fullName evidence="2">Poly(A) RNA polymerase mitochondrial-like central palm domain-containing protein</fullName>
    </recommendedName>
</protein>
<evidence type="ECO:0000259" key="2">
    <source>
        <dbReference type="Pfam" id="PF22600"/>
    </source>
</evidence>
<dbReference type="InterPro" id="IPR054708">
    <property type="entry name" value="MTPAP-like_central"/>
</dbReference>
<dbReference type="Gramene" id="KVI11854">
    <property type="protein sequence ID" value="KVI11854"/>
    <property type="gene ID" value="Ccrd_009733"/>
</dbReference>
<sequence>MATPSPDATEKLHQGSPVVSGIQDLGLHKMALREKGPCDEEYELHVLIENEEKIWLKELENITLGNRERFGMFEHLLDDAYAVHQPTQREYQQRKELVQVFNRIARELYGKSVDCPTVEEFGSFSMGLFTSESDLDLSINFRNSANVSSRYQVIATLRRFKKKMYALKDEGLVSDILPILNAKVPVLKVVDVASGIECDLSVENRDGISKSKIIYMISSLDERFQKLCILMKTWAKAHGVNSPKDRTLSSFSIVLLVTLHLQTREPPILPPFSAILKDGEDLEMVKKYVERFENYGRRNTESLGELFFSFLIKLASVAKIWPKGLCASPYHGRWISKTWTRIASISVNFLLVEDFTDHTQNVARAVGSEEADVIYGRIVLTIRSLSSFMNGHINESDLKESLFGDAGISRNTVQSVMISKPKERRNQQDMNINSFQNRKRVVTSDGWEVQATQNSTTRIRPPTVGYWRPKQNQDLTLPVNNDTAPETPQAVQPVMPVDLQSTKKTQGSDSSKLGGIPEATQSWGGLGIGDWGGLGSGQSWEGPSSYNGFWGGF</sequence>
<dbReference type="GO" id="GO:0016779">
    <property type="term" value="F:nucleotidyltransferase activity"/>
    <property type="evidence" value="ECO:0007669"/>
    <property type="project" value="TreeGrafter"/>
</dbReference>
<feature type="region of interest" description="Disordered" evidence="1">
    <location>
        <begin position="459"/>
        <end position="553"/>
    </location>
</feature>
<organism evidence="3 4">
    <name type="scientific">Cynara cardunculus var. scolymus</name>
    <name type="common">Globe artichoke</name>
    <name type="synonym">Cynara scolymus</name>
    <dbReference type="NCBI Taxonomy" id="59895"/>
    <lineage>
        <taxon>Eukaryota</taxon>
        <taxon>Viridiplantae</taxon>
        <taxon>Streptophyta</taxon>
        <taxon>Embryophyta</taxon>
        <taxon>Tracheophyta</taxon>
        <taxon>Spermatophyta</taxon>
        <taxon>Magnoliopsida</taxon>
        <taxon>eudicotyledons</taxon>
        <taxon>Gunneridae</taxon>
        <taxon>Pentapetalae</taxon>
        <taxon>asterids</taxon>
        <taxon>campanulids</taxon>
        <taxon>Asterales</taxon>
        <taxon>Asteraceae</taxon>
        <taxon>Carduoideae</taxon>
        <taxon>Cardueae</taxon>
        <taxon>Carduinae</taxon>
        <taxon>Cynara</taxon>
    </lineage>
</organism>
<dbReference type="Gene3D" id="1.10.1410.10">
    <property type="match status" value="1"/>
</dbReference>
<dbReference type="InterPro" id="IPR043519">
    <property type="entry name" value="NT_sf"/>
</dbReference>
<dbReference type="Pfam" id="PF22600">
    <property type="entry name" value="MTPAP-like_central"/>
    <property type="match status" value="1"/>
</dbReference>
<proteinExistence type="predicted"/>
<feature type="compositionally biased region" description="Polar residues" evidence="1">
    <location>
        <begin position="499"/>
        <end position="511"/>
    </location>
</feature>